<protein>
    <recommendedName>
        <fullName evidence="5">EAL domain-containing protein</fullName>
    </recommendedName>
</protein>
<name>A0ABQ3JJZ1_9DEIO</name>
<organism evidence="3 4">
    <name type="scientific">Deinococcus metalli</name>
    <dbReference type="NCBI Taxonomy" id="1141878"/>
    <lineage>
        <taxon>Bacteria</taxon>
        <taxon>Thermotogati</taxon>
        <taxon>Deinococcota</taxon>
        <taxon>Deinococci</taxon>
        <taxon>Deinococcales</taxon>
        <taxon>Deinococcaceae</taxon>
        <taxon>Deinococcus</taxon>
    </lineage>
</organism>
<gene>
    <name evidence="3" type="ORF">GCM10017781_11170</name>
</gene>
<evidence type="ECO:0000313" key="3">
    <source>
        <dbReference type="EMBL" id="GHF36303.1"/>
    </source>
</evidence>
<dbReference type="InterPro" id="IPR001633">
    <property type="entry name" value="EAL_dom"/>
</dbReference>
<dbReference type="Pfam" id="PF00990">
    <property type="entry name" value="GGDEF"/>
    <property type="match status" value="1"/>
</dbReference>
<evidence type="ECO:0008006" key="5">
    <source>
        <dbReference type="Google" id="ProtNLM"/>
    </source>
</evidence>
<dbReference type="InterPro" id="IPR011990">
    <property type="entry name" value="TPR-like_helical_dom_sf"/>
</dbReference>
<dbReference type="SUPFAM" id="SSF48452">
    <property type="entry name" value="TPR-like"/>
    <property type="match status" value="2"/>
</dbReference>
<dbReference type="Pfam" id="PF00563">
    <property type="entry name" value="EAL"/>
    <property type="match status" value="1"/>
</dbReference>
<evidence type="ECO:0000259" key="1">
    <source>
        <dbReference type="PROSITE" id="PS50883"/>
    </source>
</evidence>
<dbReference type="SUPFAM" id="SSF141868">
    <property type="entry name" value="EAL domain-like"/>
    <property type="match status" value="1"/>
</dbReference>
<dbReference type="PANTHER" id="PTHR33121">
    <property type="entry name" value="CYCLIC DI-GMP PHOSPHODIESTERASE PDEF"/>
    <property type="match status" value="1"/>
</dbReference>
<evidence type="ECO:0000259" key="2">
    <source>
        <dbReference type="PROSITE" id="PS50887"/>
    </source>
</evidence>
<reference evidence="4" key="1">
    <citation type="journal article" date="2019" name="Int. J. Syst. Evol. Microbiol.">
        <title>The Global Catalogue of Microorganisms (GCM) 10K type strain sequencing project: providing services to taxonomists for standard genome sequencing and annotation.</title>
        <authorList>
            <consortium name="The Broad Institute Genomics Platform"/>
            <consortium name="The Broad Institute Genome Sequencing Center for Infectious Disease"/>
            <person name="Wu L."/>
            <person name="Ma J."/>
        </authorList>
    </citation>
    <scope>NUCLEOTIDE SEQUENCE [LARGE SCALE GENOMIC DNA]</scope>
    <source>
        <strain evidence="4">CGMCC 1.18437</strain>
    </source>
</reference>
<dbReference type="InterPro" id="IPR029787">
    <property type="entry name" value="Nucleotide_cyclase"/>
</dbReference>
<dbReference type="Proteomes" id="UP000619376">
    <property type="component" value="Unassembled WGS sequence"/>
</dbReference>
<dbReference type="SMART" id="SM00052">
    <property type="entry name" value="EAL"/>
    <property type="match status" value="1"/>
</dbReference>
<sequence length="872" mass="93694">MLSEHQYSPAGAGTLDSAALLGDANLLLATDPALAMMYCAQVLDALGMDPESDSLRARAEIQAADAALKLGQVTIATAHLSSSESYLSDPSLKIRARRIHGQILLLSGQTDTAYAELTGVVGSAAQLGLTEVQAEALNLCAQIEHMRGNSVRALSALEQVQTLRAAISDVAGEIRAACNRSLILIDLGRTNDAMDLLHWALDHLASSASPLASELHVHSNLGQLLEVLNRPEEAGSHYMRARNAALAANDHAAVAAMSLNAGEIARKLGRDDAFDLLEAARLEAFALNLPRLKSAALHSLGLLQSERGDIAAAEQCLALAEEIAQGIGDLDNQLDAMLGRAKNWLATQEWTLAMPKLEDALVIAGEHDRPQAAFDAHMLLAGAYEQDDPRASLYHLRQATGLERELRDLALAKQAQHLANDTLLNSARLEAEHERQLRNLSDRARQEAEAQVQAQLQELERGRLHDGVTGLPNRLLLRALMSQEIREETAFSLLVVDFDRFRGMLDVLGLMGGDDLLRQVAQRLEGLTAAGDTLARLSSDVFALVVRGDQDPAVIRRRAGQLLGAFSAEFSVGGAEVVIGATVGVARFPEQGTDPDDLLRAASQAASEAKDGAGVVVAAAPAVGGAGRSVTLSLESGLARALERNEFELHIQPLVDAVSGRPVSGEALLRWNSAALGRRSPAEFIPLLERSGLIVPVGDWVLREACRQAAGWGDVRVAVNLSARQFMGGDLVETVQRALRGSRLEPERLELEITESLMMQSPERAVRLLTDLKRTGVRVMLDDFGTGFSNLSYLHAFPLDGLKIDRSFVVALEHGERAGGIIEAIVQMGHKLGLEIVAEGIETSEQHLTLQKLGVPILQGYLFGRPQANWQP</sequence>
<dbReference type="PROSITE" id="PS50883">
    <property type="entry name" value="EAL"/>
    <property type="match status" value="1"/>
</dbReference>
<keyword evidence="4" id="KW-1185">Reference proteome</keyword>
<dbReference type="InterPro" id="IPR000160">
    <property type="entry name" value="GGDEF_dom"/>
</dbReference>
<dbReference type="NCBIfam" id="TIGR00254">
    <property type="entry name" value="GGDEF"/>
    <property type="match status" value="1"/>
</dbReference>
<comment type="caution">
    <text evidence="3">The sequence shown here is derived from an EMBL/GenBank/DDBJ whole genome shotgun (WGS) entry which is preliminary data.</text>
</comment>
<feature type="domain" description="EAL" evidence="1">
    <location>
        <begin position="631"/>
        <end position="872"/>
    </location>
</feature>
<feature type="domain" description="GGDEF" evidence="2">
    <location>
        <begin position="489"/>
        <end position="621"/>
    </location>
</feature>
<dbReference type="SUPFAM" id="SSF55073">
    <property type="entry name" value="Nucleotide cyclase"/>
    <property type="match status" value="1"/>
</dbReference>
<dbReference type="Gene3D" id="1.25.40.10">
    <property type="entry name" value="Tetratricopeptide repeat domain"/>
    <property type="match status" value="2"/>
</dbReference>
<dbReference type="InterPro" id="IPR043128">
    <property type="entry name" value="Rev_trsase/Diguanyl_cyclase"/>
</dbReference>
<dbReference type="CDD" id="cd01949">
    <property type="entry name" value="GGDEF"/>
    <property type="match status" value="1"/>
</dbReference>
<dbReference type="CDD" id="cd01948">
    <property type="entry name" value="EAL"/>
    <property type="match status" value="1"/>
</dbReference>
<dbReference type="InterPro" id="IPR050706">
    <property type="entry name" value="Cyclic-di-GMP_PDE-like"/>
</dbReference>
<accession>A0ABQ3JJZ1</accession>
<dbReference type="Gene3D" id="3.30.70.270">
    <property type="match status" value="1"/>
</dbReference>
<proteinExistence type="predicted"/>
<dbReference type="EMBL" id="BNAJ01000002">
    <property type="protein sequence ID" value="GHF36303.1"/>
    <property type="molecule type" value="Genomic_DNA"/>
</dbReference>
<dbReference type="PROSITE" id="PS50887">
    <property type="entry name" value="GGDEF"/>
    <property type="match status" value="1"/>
</dbReference>
<dbReference type="PANTHER" id="PTHR33121:SF70">
    <property type="entry name" value="SIGNALING PROTEIN YKOW"/>
    <property type="match status" value="1"/>
</dbReference>
<evidence type="ECO:0000313" key="4">
    <source>
        <dbReference type="Proteomes" id="UP000619376"/>
    </source>
</evidence>
<dbReference type="SMART" id="SM00267">
    <property type="entry name" value="GGDEF"/>
    <property type="match status" value="1"/>
</dbReference>
<dbReference type="InterPro" id="IPR035919">
    <property type="entry name" value="EAL_sf"/>
</dbReference>
<dbReference type="Gene3D" id="3.20.20.450">
    <property type="entry name" value="EAL domain"/>
    <property type="match status" value="1"/>
</dbReference>